<dbReference type="EMBL" id="GBRH01230228">
    <property type="protein sequence ID" value="JAD67667.1"/>
    <property type="molecule type" value="Transcribed_RNA"/>
</dbReference>
<feature type="region of interest" description="Disordered" evidence="1">
    <location>
        <begin position="19"/>
        <end position="49"/>
    </location>
</feature>
<name>A0A0A9C835_ARUDO</name>
<reference evidence="2" key="1">
    <citation type="submission" date="2014-09" db="EMBL/GenBank/DDBJ databases">
        <authorList>
            <person name="Magalhaes I.L.F."/>
            <person name="Oliveira U."/>
            <person name="Santos F.R."/>
            <person name="Vidigal T.H.D.A."/>
            <person name="Brescovit A.D."/>
            <person name="Santos A.J."/>
        </authorList>
    </citation>
    <scope>NUCLEOTIDE SEQUENCE</scope>
    <source>
        <tissue evidence="2">Shoot tissue taken approximately 20 cm above the soil surface</tissue>
    </source>
</reference>
<accession>A0A0A9C835</accession>
<feature type="compositionally biased region" description="Basic residues" evidence="1">
    <location>
        <begin position="28"/>
        <end position="38"/>
    </location>
</feature>
<reference evidence="2" key="2">
    <citation type="journal article" date="2015" name="Data Brief">
        <title>Shoot transcriptome of the giant reed, Arundo donax.</title>
        <authorList>
            <person name="Barrero R.A."/>
            <person name="Guerrero F.D."/>
            <person name="Moolhuijzen P."/>
            <person name="Goolsby J.A."/>
            <person name="Tidwell J."/>
            <person name="Bellgard S.E."/>
            <person name="Bellgard M.I."/>
        </authorList>
    </citation>
    <scope>NUCLEOTIDE SEQUENCE</scope>
    <source>
        <tissue evidence="2">Shoot tissue taken approximately 20 cm above the soil surface</tissue>
    </source>
</reference>
<evidence type="ECO:0000256" key="1">
    <source>
        <dbReference type="SAM" id="MobiDB-lite"/>
    </source>
</evidence>
<proteinExistence type="predicted"/>
<evidence type="ECO:0000313" key="2">
    <source>
        <dbReference type="EMBL" id="JAD67667.1"/>
    </source>
</evidence>
<sequence length="49" mass="5593">MQTRANICMHNSTRKYQPGIYSSECSPKKGKKMRPRITKGREAGIPNKI</sequence>
<organism evidence="2">
    <name type="scientific">Arundo donax</name>
    <name type="common">Giant reed</name>
    <name type="synonym">Donax arundinaceus</name>
    <dbReference type="NCBI Taxonomy" id="35708"/>
    <lineage>
        <taxon>Eukaryota</taxon>
        <taxon>Viridiplantae</taxon>
        <taxon>Streptophyta</taxon>
        <taxon>Embryophyta</taxon>
        <taxon>Tracheophyta</taxon>
        <taxon>Spermatophyta</taxon>
        <taxon>Magnoliopsida</taxon>
        <taxon>Liliopsida</taxon>
        <taxon>Poales</taxon>
        <taxon>Poaceae</taxon>
        <taxon>PACMAD clade</taxon>
        <taxon>Arundinoideae</taxon>
        <taxon>Arundineae</taxon>
        <taxon>Arundo</taxon>
    </lineage>
</organism>
<dbReference type="AlphaFoldDB" id="A0A0A9C835"/>
<protein>
    <submittedName>
        <fullName evidence="2">Uncharacterized protein</fullName>
    </submittedName>
</protein>